<organism evidence="1 2">
    <name type="scientific">Escherichia phage vB_EcoP_24B</name>
    <dbReference type="NCBI Taxonomy" id="866553"/>
    <lineage>
        <taxon>Viruses</taxon>
        <taxon>Duplodnaviria</taxon>
        <taxon>Heunggongvirae</taxon>
        <taxon>Uroviricota</taxon>
        <taxon>Caudoviricetes</taxon>
        <taxon>Sepvirinae</taxon>
        <taxon>Traversvirus</taxon>
        <taxon>Traversvirus tv24B</taxon>
    </lineage>
</organism>
<dbReference type="RefSeq" id="YP_009168153.1">
    <property type="nucleotide sequence ID" value="NC_027984.1"/>
</dbReference>
<sequence length="129" mass="15443">MDLRRQQFHPAFFFSYLPTKKCGFLFGPLLTGTFSLKDFIGNDVFTVAGEHPLRFRLLHVLRLLHTGIRRRCHIVIARLSLCFLIRMFFRGIFRHDVLCVTVNIHIPKSFQHFFQLFRGFFTRKFKIHK</sequence>
<proteinExistence type="predicted"/>
<gene>
    <name evidence="1" type="ORF">vb_24B_27c</name>
</gene>
<keyword evidence="2" id="KW-1185">Reference proteome</keyword>
<dbReference type="GeneID" id="26040948"/>
<evidence type="ECO:0000313" key="2">
    <source>
        <dbReference type="Proteomes" id="UP000009272"/>
    </source>
</evidence>
<accession>G3CFM6</accession>
<protein>
    <submittedName>
        <fullName evidence="1">Uncharacterized protein</fullName>
    </submittedName>
</protein>
<reference evidence="1 2" key="1">
    <citation type="journal article" date="2012" name="BMC Genomics">
        <title>Comparative genomics of Shiga toxin encoding bacteriophages.</title>
        <authorList>
            <person name="Smith D.L."/>
            <person name="Rooks D.J."/>
            <person name="Fogg P.C."/>
            <person name="Darby A.C."/>
            <person name="Thomson N.R."/>
            <person name="McCarthy A.J."/>
            <person name="Allison H.E."/>
        </authorList>
    </citation>
    <scope>NUCLEOTIDE SEQUENCE [LARGE SCALE GENOMIC DNA]</scope>
</reference>
<dbReference type="EMBL" id="HM208303">
    <property type="protein sequence ID" value="ADN68448.1"/>
    <property type="molecule type" value="Genomic_DNA"/>
</dbReference>
<dbReference type="Proteomes" id="UP000009272">
    <property type="component" value="Segment"/>
</dbReference>
<name>G3CFM6_9CAUD</name>
<evidence type="ECO:0000313" key="1">
    <source>
        <dbReference type="EMBL" id="ADN68448.1"/>
    </source>
</evidence>